<evidence type="ECO:0000313" key="4">
    <source>
        <dbReference type="EMBL" id="EHR62124.1"/>
    </source>
</evidence>
<feature type="domain" description="DUF4015" evidence="3">
    <location>
        <begin position="204"/>
        <end position="512"/>
    </location>
</feature>
<accession>H5XNR7</accession>
<sequence length="520" mass="56184">MPRFRLSPRWTVALVSVPAVAAAVLVPSSIPDRADATVTGLPDHPVRPNVLEGVRISSPHGLHGLVAMLDGERLPLYPDGNVLRPETVILDEGVHLLVVSPPPGVFGDADPARITFRVDNTPPELDVQPPEPVKQGTEGEIRGSAPGAVLVSVDGEQTRPGPDGSFVFPVRAGTSVVTVVARDEAGNEAVKRVPIALRHPGMKAVHLTASAWASPTLREPVLEMVREGRIDTVQLDIKDESGRIGYASQVPLAQEIGANAGLYDAREALDLLHEEGVRVVGRLVAFRDPVLGRASWEEGYYDRVIQTTDGSAWSGGYGDYSFTNFAAPEVRAYNIALAEEAAELGFDDILYDYIRRPDGDSSAMVFPGLTTTPEESIASFLAESRAAVRKHGAFQGASVFGIAATRPEQIAQDIPAMSEHVDYVAPMVYPSHWGPGEYGVEDPESQPYDITARSLMDFQDLAQENGRTEVIPWLQAFSLGVEYGPYEIRAQIEAAEDVGIDSFLLWNAACRYDPRALPPT</sequence>
<dbReference type="HOGENOM" id="CLU_030168_2_0_11"/>
<feature type="chain" id="PRO_5038542626" description="DUF4015 domain-containing protein" evidence="2">
    <location>
        <begin position="22"/>
        <end position="520"/>
    </location>
</feature>
<evidence type="ECO:0000256" key="2">
    <source>
        <dbReference type="SAM" id="SignalP"/>
    </source>
</evidence>
<feature type="signal peptide" evidence="2">
    <location>
        <begin position="1"/>
        <end position="21"/>
    </location>
</feature>
<keyword evidence="2" id="KW-0732">Signal</keyword>
<reference evidence="4 5" key="1">
    <citation type="submission" date="2011-11" db="EMBL/GenBank/DDBJ databases">
        <title>The Noncontiguous Finished sequence of Saccharomonospora cyanea NA-134.</title>
        <authorList>
            <consortium name="US DOE Joint Genome Institute"/>
            <person name="Lucas S."/>
            <person name="Han J."/>
            <person name="Lapidus A."/>
            <person name="Cheng J.-F."/>
            <person name="Goodwin L."/>
            <person name="Pitluck S."/>
            <person name="Peters L."/>
            <person name="Ovchinnikova G."/>
            <person name="Lu M."/>
            <person name="Detter J.C."/>
            <person name="Han C."/>
            <person name="Tapia R."/>
            <person name="Land M."/>
            <person name="Hauser L."/>
            <person name="Kyrpides N."/>
            <person name="Ivanova N."/>
            <person name="Pagani I."/>
            <person name="Brambilla E.-M."/>
            <person name="Klenk H.-P."/>
            <person name="Woyke T."/>
        </authorList>
    </citation>
    <scope>NUCLEOTIDE SEQUENCE [LARGE SCALE GENOMIC DNA]</scope>
    <source>
        <strain evidence="4 5">NA-134</strain>
    </source>
</reference>
<dbReference type="STRING" id="882082.SaccyDRAFT_3289"/>
<gene>
    <name evidence="4" type="ORF">SaccyDRAFT_3289</name>
</gene>
<dbReference type="AlphaFoldDB" id="H5XNR7"/>
<dbReference type="OrthoDB" id="9774125at2"/>
<organism evidence="4 5">
    <name type="scientific">Saccharomonospora cyanea NA-134</name>
    <dbReference type="NCBI Taxonomy" id="882082"/>
    <lineage>
        <taxon>Bacteria</taxon>
        <taxon>Bacillati</taxon>
        <taxon>Actinomycetota</taxon>
        <taxon>Actinomycetes</taxon>
        <taxon>Pseudonocardiales</taxon>
        <taxon>Pseudonocardiaceae</taxon>
        <taxon>Saccharomonospora</taxon>
    </lineage>
</organism>
<feature type="region of interest" description="Disordered" evidence="1">
    <location>
        <begin position="120"/>
        <end position="141"/>
    </location>
</feature>
<keyword evidence="5" id="KW-1185">Reference proteome</keyword>
<evidence type="ECO:0000256" key="1">
    <source>
        <dbReference type="SAM" id="MobiDB-lite"/>
    </source>
</evidence>
<dbReference type="InterPro" id="IPR025275">
    <property type="entry name" value="DUF4015"/>
</dbReference>
<dbReference type="Pfam" id="PF13200">
    <property type="entry name" value="DUF4015"/>
    <property type="match status" value="1"/>
</dbReference>
<dbReference type="eggNOG" id="COG1306">
    <property type="taxonomic scope" value="Bacteria"/>
</dbReference>
<evidence type="ECO:0000259" key="3">
    <source>
        <dbReference type="Pfam" id="PF13200"/>
    </source>
</evidence>
<dbReference type="InterPro" id="IPR017853">
    <property type="entry name" value="GH"/>
</dbReference>
<dbReference type="EMBL" id="CM001440">
    <property type="protein sequence ID" value="EHR62124.1"/>
    <property type="molecule type" value="Genomic_DNA"/>
</dbReference>
<dbReference type="Proteomes" id="UP000002791">
    <property type="component" value="Chromosome"/>
</dbReference>
<evidence type="ECO:0000313" key="5">
    <source>
        <dbReference type="Proteomes" id="UP000002791"/>
    </source>
</evidence>
<proteinExistence type="predicted"/>
<dbReference type="RefSeq" id="WP_005457642.1">
    <property type="nucleotide sequence ID" value="NZ_CM001440.1"/>
</dbReference>
<name>H5XNR7_9PSEU</name>
<protein>
    <recommendedName>
        <fullName evidence="3">DUF4015 domain-containing protein</fullName>
    </recommendedName>
</protein>
<dbReference type="SUPFAM" id="SSF51445">
    <property type="entry name" value="(Trans)glycosidases"/>
    <property type="match status" value="1"/>
</dbReference>